<organism evidence="2 3">
    <name type="scientific">Streptomyces capitiformicae</name>
    <dbReference type="NCBI Taxonomy" id="2014920"/>
    <lineage>
        <taxon>Bacteria</taxon>
        <taxon>Bacillati</taxon>
        <taxon>Actinomycetota</taxon>
        <taxon>Actinomycetes</taxon>
        <taxon>Kitasatosporales</taxon>
        <taxon>Streptomycetaceae</taxon>
        <taxon>Streptomyces</taxon>
    </lineage>
</organism>
<sequence>MTAMTATIPTKTGLILRSLRRDAAVVMGLLGLSIALLDGLDCPTVPGASRKRLAGISEFLARWAYELDVPDTGTRPRQRQWTPCATASSAPPKPSTPTAPPSRSEAPGCAPC</sequence>
<evidence type="ECO:0000313" key="2">
    <source>
        <dbReference type="EMBL" id="GHE68562.1"/>
    </source>
</evidence>
<accession>A0A918ZSS8</accession>
<reference evidence="2" key="2">
    <citation type="submission" date="2020-09" db="EMBL/GenBank/DDBJ databases">
        <authorList>
            <person name="Sun Q."/>
            <person name="Zhou Y."/>
        </authorList>
    </citation>
    <scope>NUCLEOTIDE SEQUENCE</scope>
    <source>
        <strain evidence="2">CGMCC 4.7403</strain>
    </source>
</reference>
<gene>
    <name evidence="2" type="ORF">GCM10017771_92330</name>
</gene>
<evidence type="ECO:0000313" key="3">
    <source>
        <dbReference type="Proteomes" id="UP000603227"/>
    </source>
</evidence>
<keyword evidence="3" id="KW-1185">Reference proteome</keyword>
<dbReference type="EMBL" id="BNAT01000070">
    <property type="protein sequence ID" value="GHE68562.1"/>
    <property type="molecule type" value="Genomic_DNA"/>
</dbReference>
<feature type="region of interest" description="Disordered" evidence="1">
    <location>
        <begin position="71"/>
        <end position="112"/>
    </location>
</feature>
<name>A0A918ZSS8_9ACTN</name>
<protein>
    <submittedName>
        <fullName evidence="2">Uncharacterized protein</fullName>
    </submittedName>
</protein>
<comment type="caution">
    <text evidence="2">The sequence shown here is derived from an EMBL/GenBank/DDBJ whole genome shotgun (WGS) entry which is preliminary data.</text>
</comment>
<feature type="compositionally biased region" description="Low complexity" evidence="1">
    <location>
        <begin position="101"/>
        <end position="112"/>
    </location>
</feature>
<feature type="compositionally biased region" description="Pro residues" evidence="1">
    <location>
        <begin position="91"/>
        <end position="100"/>
    </location>
</feature>
<dbReference type="AlphaFoldDB" id="A0A918ZSS8"/>
<dbReference type="Proteomes" id="UP000603227">
    <property type="component" value="Unassembled WGS sequence"/>
</dbReference>
<reference evidence="2" key="1">
    <citation type="journal article" date="2014" name="Int. J. Syst. Evol. Microbiol.">
        <title>Complete genome sequence of Corynebacterium casei LMG S-19264T (=DSM 44701T), isolated from a smear-ripened cheese.</title>
        <authorList>
            <consortium name="US DOE Joint Genome Institute (JGI-PGF)"/>
            <person name="Walter F."/>
            <person name="Albersmeier A."/>
            <person name="Kalinowski J."/>
            <person name="Ruckert C."/>
        </authorList>
    </citation>
    <scope>NUCLEOTIDE SEQUENCE</scope>
    <source>
        <strain evidence="2">CGMCC 4.7403</strain>
    </source>
</reference>
<proteinExistence type="predicted"/>
<evidence type="ECO:0000256" key="1">
    <source>
        <dbReference type="SAM" id="MobiDB-lite"/>
    </source>
</evidence>